<feature type="transmembrane region" description="Helical" evidence="1">
    <location>
        <begin position="179"/>
        <end position="198"/>
    </location>
</feature>
<dbReference type="Proteomes" id="UP000255467">
    <property type="component" value="Unassembled WGS sequence"/>
</dbReference>
<dbReference type="STRING" id="1406858.GCA_000710895_04971"/>
<organism evidence="2 3">
    <name type="scientific">Nocardia otitidiscaviarum</name>
    <dbReference type="NCBI Taxonomy" id="1823"/>
    <lineage>
        <taxon>Bacteria</taxon>
        <taxon>Bacillati</taxon>
        <taxon>Actinomycetota</taxon>
        <taxon>Actinomycetes</taxon>
        <taxon>Mycobacteriales</taxon>
        <taxon>Nocardiaceae</taxon>
        <taxon>Nocardia</taxon>
    </lineage>
</organism>
<keyword evidence="1" id="KW-1133">Transmembrane helix</keyword>
<dbReference type="EMBL" id="UGRY01000002">
    <property type="protein sequence ID" value="SUA77751.1"/>
    <property type="molecule type" value="Genomic_DNA"/>
</dbReference>
<name>A0A378YMQ3_9NOCA</name>
<keyword evidence="1" id="KW-0472">Membrane</keyword>
<dbReference type="RefSeq" id="WP_081592286.1">
    <property type="nucleotide sequence ID" value="NZ_UGRY01000002.1"/>
</dbReference>
<feature type="transmembrane region" description="Helical" evidence="1">
    <location>
        <begin position="149"/>
        <end position="172"/>
    </location>
</feature>
<proteinExistence type="predicted"/>
<keyword evidence="3" id="KW-1185">Reference proteome</keyword>
<sequence>MTITYLIQAVRSELAKLSWRSSVWYSVVPLAVLIPVAINFGIAKATQSNAFRGAGGMDTNNAAYWILIFSTFILMSAGVSSLSAEFKDRTAETAFAIQPRRWILPVAKLIVFGAISAVTAGLTTFALLAGFPRLFPEIWGEVDAFSADGVRLLIAVPVFALLICALGLGLSALVPKPGLVVMIVLLWKFGIEVFVTFIPGDLGLLLQRLSPFKNGELGVGQLATIESYFGGQNGSLAYFAILCVVIFVVGTVRLSVADTRSE</sequence>
<protein>
    <submittedName>
        <fullName evidence="2">ABC-type transport system involved in multi-copper enzyme maturation, permease component</fullName>
    </submittedName>
</protein>
<reference evidence="2 3" key="1">
    <citation type="submission" date="2018-06" db="EMBL/GenBank/DDBJ databases">
        <authorList>
            <consortium name="Pathogen Informatics"/>
            <person name="Doyle S."/>
        </authorList>
    </citation>
    <scope>NUCLEOTIDE SEQUENCE [LARGE SCALE GENOMIC DNA]</scope>
    <source>
        <strain evidence="2 3">NCTC1934</strain>
    </source>
</reference>
<keyword evidence="1" id="KW-0812">Transmembrane</keyword>
<feature type="transmembrane region" description="Helical" evidence="1">
    <location>
        <begin position="21"/>
        <end position="42"/>
    </location>
</feature>
<dbReference type="OrthoDB" id="4411497at2"/>
<evidence type="ECO:0000256" key="1">
    <source>
        <dbReference type="SAM" id="Phobius"/>
    </source>
</evidence>
<gene>
    <name evidence="2" type="ORF">NCTC1934_03164</name>
</gene>
<evidence type="ECO:0000313" key="2">
    <source>
        <dbReference type="EMBL" id="SUA77751.1"/>
    </source>
</evidence>
<feature type="transmembrane region" description="Helical" evidence="1">
    <location>
        <begin position="102"/>
        <end position="129"/>
    </location>
</feature>
<accession>A0A378YMQ3</accession>
<feature type="transmembrane region" description="Helical" evidence="1">
    <location>
        <begin position="62"/>
        <end position="82"/>
    </location>
</feature>
<dbReference type="AlphaFoldDB" id="A0A378YMQ3"/>
<feature type="transmembrane region" description="Helical" evidence="1">
    <location>
        <begin position="236"/>
        <end position="256"/>
    </location>
</feature>
<evidence type="ECO:0000313" key="3">
    <source>
        <dbReference type="Proteomes" id="UP000255467"/>
    </source>
</evidence>